<protein>
    <submittedName>
        <fullName evidence="1">Uncharacterized protein</fullName>
    </submittedName>
</protein>
<comment type="caution">
    <text evidence="1">The sequence shown here is derived from an EMBL/GenBank/DDBJ whole genome shotgun (WGS) entry which is preliminary data.</text>
</comment>
<proteinExistence type="predicted"/>
<organism evidence="1 2">
    <name type="scientific">Brachionus plicatilis</name>
    <name type="common">Marine rotifer</name>
    <name type="synonym">Brachionus muelleri</name>
    <dbReference type="NCBI Taxonomy" id="10195"/>
    <lineage>
        <taxon>Eukaryota</taxon>
        <taxon>Metazoa</taxon>
        <taxon>Spiralia</taxon>
        <taxon>Gnathifera</taxon>
        <taxon>Rotifera</taxon>
        <taxon>Eurotatoria</taxon>
        <taxon>Monogononta</taxon>
        <taxon>Pseudotrocha</taxon>
        <taxon>Ploima</taxon>
        <taxon>Brachionidae</taxon>
        <taxon>Brachionus</taxon>
    </lineage>
</organism>
<evidence type="ECO:0000313" key="2">
    <source>
        <dbReference type="Proteomes" id="UP000276133"/>
    </source>
</evidence>
<evidence type="ECO:0000313" key="1">
    <source>
        <dbReference type="EMBL" id="RNA06360.1"/>
    </source>
</evidence>
<reference evidence="1 2" key="1">
    <citation type="journal article" date="2018" name="Sci. Rep.">
        <title>Genomic signatures of local adaptation to the degree of environmental predictability in rotifers.</title>
        <authorList>
            <person name="Franch-Gras L."/>
            <person name="Hahn C."/>
            <person name="Garcia-Roger E.M."/>
            <person name="Carmona M.J."/>
            <person name="Serra M."/>
            <person name="Gomez A."/>
        </authorList>
    </citation>
    <scope>NUCLEOTIDE SEQUENCE [LARGE SCALE GENOMIC DNA]</scope>
    <source>
        <strain evidence="1">HYR1</strain>
    </source>
</reference>
<accession>A0A3M7Q4N7</accession>
<keyword evidence="2" id="KW-1185">Reference proteome</keyword>
<gene>
    <name evidence="1" type="ORF">BpHYR1_027461</name>
</gene>
<dbReference type="Proteomes" id="UP000276133">
    <property type="component" value="Unassembled WGS sequence"/>
</dbReference>
<dbReference type="EMBL" id="REGN01007427">
    <property type="protein sequence ID" value="RNA06360.1"/>
    <property type="molecule type" value="Genomic_DNA"/>
</dbReference>
<dbReference type="AlphaFoldDB" id="A0A3M7Q4N7"/>
<name>A0A3M7Q4N7_BRAPC</name>
<sequence>MSSANNNLIIAGCTSSATVNREEKMVRFVDHDKDIQHKSLVAEVEKFVEIPNKYKKCSIELKTECGRKANAAKFLLSFFYIKSTAFTKSLIR</sequence>